<dbReference type="InterPro" id="IPR009061">
    <property type="entry name" value="DNA-bd_dom_put_sf"/>
</dbReference>
<gene>
    <name evidence="4" type="ORF">EJQ19_29215</name>
</gene>
<dbReference type="Pfam" id="PF13411">
    <property type="entry name" value="MerR_1"/>
    <property type="match status" value="1"/>
</dbReference>
<dbReference type="AlphaFoldDB" id="A0A3R9ZZV8"/>
<evidence type="ECO:0000256" key="1">
    <source>
        <dbReference type="ARBA" id="ARBA00023125"/>
    </source>
</evidence>
<dbReference type="SMART" id="SM00422">
    <property type="entry name" value="HTH_MERR"/>
    <property type="match status" value="1"/>
</dbReference>
<dbReference type="EMBL" id="RXHU01000115">
    <property type="protein sequence ID" value="RTE02567.1"/>
    <property type="molecule type" value="Genomic_DNA"/>
</dbReference>
<dbReference type="SUPFAM" id="SSF46955">
    <property type="entry name" value="Putative DNA-binding domain"/>
    <property type="match status" value="1"/>
</dbReference>
<dbReference type="PROSITE" id="PS50937">
    <property type="entry name" value="HTH_MERR_2"/>
    <property type="match status" value="1"/>
</dbReference>
<dbReference type="GO" id="GO:0003700">
    <property type="term" value="F:DNA-binding transcription factor activity"/>
    <property type="evidence" value="ECO:0007669"/>
    <property type="project" value="InterPro"/>
</dbReference>
<accession>A0A3R9ZZV8</accession>
<reference evidence="4 5" key="1">
    <citation type="submission" date="2018-12" db="EMBL/GenBank/DDBJ databases">
        <title>Bacillus ochoae sp. nov., Paenibacillus whitsoniae sp. nov., Paenibacillus spiritus sp. nov. Isolated from the Mars Exploration Rover during spacecraft assembly.</title>
        <authorList>
            <person name="Seuylemezian A."/>
            <person name="Vaishampayan P."/>
        </authorList>
    </citation>
    <scope>NUCLEOTIDE SEQUENCE [LARGE SCALE GENOMIC DNA]</scope>
    <source>
        <strain evidence="4 5">MER 54</strain>
    </source>
</reference>
<dbReference type="PANTHER" id="PTHR30204:SF58">
    <property type="entry name" value="HTH-TYPE TRANSCRIPTIONAL REGULATOR YFMP"/>
    <property type="match status" value="1"/>
</dbReference>
<proteinExistence type="predicted"/>
<keyword evidence="1" id="KW-0238">DNA-binding</keyword>
<dbReference type="InterPro" id="IPR000551">
    <property type="entry name" value="MerR-type_HTH_dom"/>
</dbReference>
<dbReference type="PANTHER" id="PTHR30204">
    <property type="entry name" value="REDOX-CYCLING DRUG-SENSING TRANSCRIPTIONAL ACTIVATOR SOXR"/>
    <property type="match status" value="1"/>
</dbReference>
<dbReference type="GO" id="GO:0003677">
    <property type="term" value="F:DNA binding"/>
    <property type="evidence" value="ECO:0007669"/>
    <property type="project" value="UniProtKB-KW"/>
</dbReference>
<keyword evidence="5" id="KW-1185">Reference proteome</keyword>
<dbReference type="Gene3D" id="1.10.1660.10">
    <property type="match status" value="1"/>
</dbReference>
<protein>
    <submittedName>
        <fullName evidence="4">MerR family transcriptional regulator</fullName>
    </submittedName>
</protein>
<name>A0A3R9ZZV8_9BACL</name>
<evidence type="ECO:0000256" key="2">
    <source>
        <dbReference type="SAM" id="Coils"/>
    </source>
</evidence>
<dbReference type="OrthoDB" id="9791488at2"/>
<feature type="coiled-coil region" evidence="2">
    <location>
        <begin position="95"/>
        <end position="139"/>
    </location>
</feature>
<keyword evidence="2" id="KW-0175">Coiled coil</keyword>
<evidence type="ECO:0000259" key="3">
    <source>
        <dbReference type="PROSITE" id="PS50937"/>
    </source>
</evidence>
<comment type="caution">
    <text evidence="4">The sequence shown here is derived from an EMBL/GenBank/DDBJ whole genome shotgun (WGS) entry which is preliminary data.</text>
</comment>
<evidence type="ECO:0000313" key="4">
    <source>
        <dbReference type="EMBL" id="RTE02567.1"/>
    </source>
</evidence>
<dbReference type="InterPro" id="IPR047057">
    <property type="entry name" value="MerR_fam"/>
</dbReference>
<sequence>MLSGREFHMDTFKIDDVAKASGLTKRTIRYWEEIGLLMAPERSEGGMRLYTRQHLERLQQIMKARDVLGYTLQEIQEFVAIREELLNHRQTYLNVEDQEQKKQELLEMKRIVSQQIEMVDQKLETLNEFRKELDHMTTRIENGLVQLQTTPREGDSN</sequence>
<feature type="domain" description="HTH merR-type" evidence="3">
    <location>
        <begin position="11"/>
        <end position="81"/>
    </location>
</feature>
<organism evidence="4 5">
    <name type="scientific">Paenibacillus whitsoniae</name>
    <dbReference type="NCBI Taxonomy" id="2496558"/>
    <lineage>
        <taxon>Bacteria</taxon>
        <taxon>Bacillati</taxon>
        <taxon>Bacillota</taxon>
        <taxon>Bacilli</taxon>
        <taxon>Bacillales</taxon>
        <taxon>Paenibacillaceae</taxon>
        <taxon>Paenibacillus</taxon>
    </lineage>
</organism>
<evidence type="ECO:0000313" key="5">
    <source>
        <dbReference type="Proteomes" id="UP000276128"/>
    </source>
</evidence>
<dbReference type="Proteomes" id="UP000276128">
    <property type="component" value="Unassembled WGS sequence"/>
</dbReference>